<accession>A0A382I757</accession>
<protein>
    <recommendedName>
        <fullName evidence="1">ATP phosphoribosyltransferase catalytic domain-containing protein</fullName>
    </recommendedName>
</protein>
<sequence length="55" mass="6092">DLVSSGETLRANGLVEVERIAEITSRLIINRAAAKTQPALLSEWVDRFRRALDVA</sequence>
<feature type="non-terminal residue" evidence="2">
    <location>
        <position position="1"/>
    </location>
</feature>
<dbReference type="GO" id="GO:0000105">
    <property type="term" value="P:L-histidine biosynthetic process"/>
    <property type="evidence" value="ECO:0007669"/>
    <property type="project" value="InterPro"/>
</dbReference>
<dbReference type="InterPro" id="IPR013820">
    <property type="entry name" value="ATP_PRibTrfase_cat"/>
</dbReference>
<proteinExistence type="predicted"/>
<reference evidence="2" key="1">
    <citation type="submission" date="2018-05" db="EMBL/GenBank/DDBJ databases">
        <authorList>
            <person name="Lanie J.A."/>
            <person name="Ng W.-L."/>
            <person name="Kazmierczak K.M."/>
            <person name="Andrzejewski T.M."/>
            <person name="Davidsen T.M."/>
            <person name="Wayne K.J."/>
            <person name="Tettelin H."/>
            <person name="Glass J.I."/>
            <person name="Rusch D."/>
            <person name="Podicherti R."/>
            <person name="Tsui H.-C.T."/>
            <person name="Winkler M.E."/>
        </authorList>
    </citation>
    <scope>NUCLEOTIDE SEQUENCE</scope>
</reference>
<feature type="domain" description="ATP phosphoribosyltransferase catalytic" evidence="1">
    <location>
        <begin position="1"/>
        <end position="49"/>
    </location>
</feature>
<gene>
    <name evidence="2" type="ORF">METZ01_LOCUS248079</name>
</gene>
<evidence type="ECO:0000259" key="1">
    <source>
        <dbReference type="Pfam" id="PF01634"/>
    </source>
</evidence>
<dbReference type="GO" id="GO:0005737">
    <property type="term" value="C:cytoplasm"/>
    <property type="evidence" value="ECO:0007669"/>
    <property type="project" value="InterPro"/>
</dbReference>
<dbReference type="EMBL" id="UINC01065494">
    <property type="protein sequence ID" value="SVB95225.1"/>
    <property type="molecule type" value="Genomic_DNA"/>
</dbReference>
<dbReference type="SUPFAM" id="SSF53850">
    <property type="entry name" value="Periplasmic binding protein-like II"/>
    <property type="match status" value="1"/>
</dbReference>
<organism evidence="2">
    <name type="scientific">marine metagenome</name>
    <dbReference type="NCBI Taxonomy" id="408172"/>
    <lineage>
        <taxon>unclassified sequences</taxon>
        <taxon>metagenomes</taxon>
        <taxon>ecological metagenomes</taxon>
    </lineage>
</organism>
<dbReference type="GO" id="GO:0003879">
    <property type="term" value="F:ATP phosphoribosyltransferase activity"/>
    <property type="evidence" value="ECO:0007669"/>
    <property type="project" value="InterPro"/>
</dbReference>
<dbReference type="Gene3D" id="3.40.190.10">
    <property type="entry name" value="Periplasmic binding protein-like II"/>
    <property type="match status" value="2"/>
</dbReference>
<dbReference type="Pfam" id="PF01634">
    <property type="entry name" value="HisG"/>
    <property type="match status" value="1"/>
</dbReference>
<name>A0A382I757_9ZZZZ</name>
<dbReference type="AlphaFoldDB" id="A0A382I757"/>
<evidence type="ECO:0000313" key="2">
    <source>
        <dbReference type="EMBL" id="SVB95225.1"/>
    </source>
</evidence>